<evidence type="ECO:0000256" key="1">
    <source>
        <dbReference type="SAM" id="MobiDB-lite"/>
    </source>
</evidence>
<dbReference type="Pfam" id="PF19505">
    <property type="entry name" value="DUF6039"/>
    <property type="match status" value="1"/>
</dbReference>
<dbReference type="RefSeq" id="WP_184985223.1">
    <property type="nucleotide sequence ID" value="NZ_BAAALO010000019.1"/>
</dbReference>
<sequence length="301" mass="34629">MAETGVWEAEKSAQHQTTLPADQLLHSGNAGLIIHRVGQLEYEMAEEGRDFSVELVNYMNRAQVGVATTFLYEEVFGVKDRVHWFVHMKSPELYSRLLEMVDHDAAFQDISQRDRLPKKGGGNWEKMFVYGSLREKIMCPQHGFAEHGHHEEPTDPRERRESFVPPATHQTSQPPEQQLNSANAGAIILRTGDVRYEFREEGRQFLYDWSNHINNALPGQATAFIYEQTWGQQDQVHCLIHLRSLEDYRLVQEVDRSEAMEKEVYDAERVPEAKGGGKWDRLFVPTSINDTVMVPHLAGRR</sequence>
<proteinExistence type="predicted"/>
<dbReference type="AlphaFoldDB" id="A0A7X0MA75"/>
<organism evidence="2 3">
    <name type="scientific">Sphaerisporangium rubeum</name>
    <dbReference type="NCBI Taxonomy" id="321317"/>
    <lineage>
        <taxon>Bacteria</taxon>
        <taxon>Bacillati</taxon>
        <taxon>Actinomycetota</taxon>
        <taxon>Actinomycetes</taxon>
        <taxon>Streptosporangiales</taxon>
        <taxon>Streptosporangiaceae</taxon>
        <taxon>Sphaerisporangium</taxon>
    </lineage>
</organism>
<evidence type="ECO:0000313" key="2">
    <source>
        <dbReference type="EMBL" id="MBB6475701.1"/>
    </source>
</evidence>
<accession>A0A7X0MA75</accession>
<gene>
    <name evidence="2" type="ORF">BJ992_005132</name>
</gene>
<evidence type="ECO:0000313" key="3">
    <source>
        <dbReference type="Proteomes" id="UP000555564"/>
    </source>
</evidence>
<keyword evidence="3" id="KW-1185">Reference proteome</keyword>
<feature type="region of interest" description="Disordered" evidence="1">
    <location>
        <begin position="145"/>
        <end position="182"/>
    </location>
</feature>
<feature type="compositionally biased region" description="Polar residues" evidence="1">
    <location>
        <begin position="168"/>
        <end position="182"/>
    </location>
</feature>
<dbReference type="Proteomes" id="UP000555564">
    <property type="component" value="Unassembled WGS sequence"/>
</dbReference>
<reference evidence="2 3" key="1">
    <citation type="submission" date="2020-08" db="EMBL/GenBank/DDBJ databases">
        <title>Sequencing the genomes of 1000 actinobacteria strains.</title>
        <authorList>
            <person name="Klenk H.-P."/>
        </authorList>
    </citation>
    <scope>NUCLEOTIDE SEQUENCE [LARGE SCALE GENOMIC DNA]</scope>
    <source>
        <strain evidence="2 3">DSM 44936</strain>
    </source>
</reference>
<dbReference type="InterPro" id="IPR046102">
    <property type="entry name" value="DUF6039"/>
</dbReference>
<feature type="compositionally biased region" description="Basic and acidic residues" evidence="1">
    <location>
        <begin position="145"/>
        <end position="162"/>
    </location>
</feature>
<comment type="caution">
    <text evidence="2">The sequence shown here is derived from an EMBL/GenBank/DDBJ whole genome shotgun (WGS) entry which is preliminary data.</text>
</comment>
<name>A0A7X0MA75_9ACTN</name>
<dbReference type="EMBL" id="JACHIU010000001">
    <property type="protein sequence ID" value="MBB6475701.1"/>
    <property type="molecule type" value="Genomic_DNA"/>
</dbReference>
<protein>
    <submittedName>
        <fullName evidence="2">Uncharacterized protein</fullName>
    </submittedName>
</protein>